<dbReference type="EMBL" id="JACIJF010000001">
    <property type="protein sequence ID" value="MBB5709379.1"/>
    <property type="molecule type" value="Genomic_DNA"/>
</dbReference>
<dbReference type="SUPFAM" id="SSF141371">
    <property type="entry name" value="PilZ domain-like"/>
    <property type="match status" value="1"/>
</dbReference>
<dbReference type="Proteomes" id="UP000527143">
    <property type="component" value="Unassembled WGS sequence"/>
</dbReference>
<accession>A0A840YBH9</accession>
<evidence type="ECO:0000259" key="1">
    <source>
        <dbReference type="Pfam" id="PF07238"/>
    </source>
</evidence>
<organism evidence="2 3">
    <name type="scientific">Sphingomonas xinjiangensis</name>
    <dbReference type="NCBI Taxonomy" id="643568"/>
    <lineage>
        <taxon>Bacteria</taxon>
        <taxon>Pseudomonadati</taxon>
        <taxon>Pseudomonadota</taxon>
        <taxon>Alphaproteobacteria</taxon>
        <taxon>Sphingomonadales</taxon>
        <taxon>Sphingomonadaceae</taxon>
        <taxon>Sphingomonas</taxon>
    </lineage>
</organism>
<evidence type="ECO:0000313" key="3">
    <source>
        <dbReference type="Proteomes" id="UP000527143"/>
    </source>
</evidence>
<proteinExistence type="predicted"/>
<evidence type="ECO:0000313" key="2">
    <source>
        <dbReference type="EMBL" id="MBB5709379.1"/>
    </source>
</evidence>
<name>A0A840YBH9_9SPHN</name>
<reference evidence="2 3" key="1">
    <citation type="submission" date="2020-08" db="EMBL/GenBank/DDBJ databases">
        <title>Genomic Encyclopedia of Type Strains, Phase IV (KMG-IV): sequencing the most valuable type-strain genomes for metagenomic binning, comparative biology and taxonomic classification.</title>
        <authorList>
            <person name="Goeker M."/>
        </authorList>
    </citation>
    <scope>NUCLEOTIDE SEQUENCE [LARGE SCALE GENOMIC DNA]</scope>
    <source>
        <strain evidence="2 3">DSM 26736</strain>
    </source>
</reference>
<sequence>MHSDLRRELRVQVCIESVMGSSMLGKRKVELLDISNLGCRVSCSLDVPTGTHVVLTMPSLSPISAQVRWSRQGGLGLRFATPLHPLVLERIVVLNRPH</sequence>
<gene>
    <name evidence="2" type="ORF">FHT02_000585</name>
</gene>
<protein>
    <recommendedName>
        <fullName evidence="1">PilZ domain-containing protein</fullName>
    </recommendedName>
</protein>
<dbReference type="AlphaFoldDB" id="A0A840YBH9"/>
<dbReference type="Pfam" id="PF07238">
    <property type="entry name" value="PilZ"/>
    <property type="match status" value="1"/>
</dbReference>
<keyword evidence="3" id="KW-1185">Reference proteome</keyword>
<dbReference type="Gene3D" id="2.40.10.220">
    <property type="entry name" value="predicted glycosyltransferase like domains"/>
    <property type="match status" value="1"/>
</dbReference>
<feature type="domain" description="PilZ" evidence="1">
    <location>
        <begin position="6"/>
        <end position="87"/>
    </location>
</feature>
<dbReference type="InterPro" id="IPR009875">
    <property type="entry name" value="PilZ_domain"/>
</dbReference>
<comment type="caution">
    <text evidence="2">The sequence shown here is derived from an EMBL/GenBank/DDBJ whole genome shotgun (WGS) entry which is preliminary data.</text>
</comment>
<dbReference type="GO" id="GO:0035438">
    <property type="term" value="F:cyclic-di-GMP binding"/>
    <property type="evidence" value="ECO:0007669"/>
    <property type="project" value="InterPro"/>
</dbReference>
<dbReference type="RefSeq" id="WP_184084018.1">
    <property type="nucleotide sequence ID" value="NZ_JACIJF010000001.1"/>
</dbReference>